<keyword evidence="2 3" id="KW-0040">ANK repeat</keyword>
<dbReference type="EMBL" id="KQ964261">
    <property type="protein sequence ID" value="KXJ87737.1"/>
    <property type="molecule type" value="Genomic_DNA"/>
</dbReference>
<dbReference type="AlphaFoldDB" id="A0A136IS78"/>
<feature type="repeat" description="ANK" evidence="3">
    <location>
        <begin position="143"/>
        <end position="176"/>
    </location>
</feature>
<dbReference type="Pfam" id="PF12796">
    <property type="entry name" value="Ank_2"/>
    <property type="match status" value="2"/>
</dbReference>
<dbReference type="STRING" id="196109.A0A136IS78"/>
<accession>A0A136IS78</accession>
<keyword evidence="1" id="KW-0677">Repeat</keyword>
<gene>
    <name evidence="4" type="ORF">Micbo1qcDRAFT_167311</name>
</gene>
<dbReference type="PROSITE" id="PS50297">
    <property type="entry name" value="ANK_REP_REGION"/>
    <property type="match status" value="3"/>
</dbReference>
<dbReference type="PROSITE" id="PS50088">
    <property type="entry name" value="ANK_REPEAT"/>
    <property type="match status" value="5"/>
</dbReference>
<protein>
    <submittedName>
        <fullName evidence="4">Ankyrin repeat-containing domain protein</fullName>
    </submittedName>
</protein>
<dbReference type="Proteomes" id="UP000070501">
    <property type="component" value="Unassembled WGS sequence"/>
</dbReference>
<evidence type="ECO:0000256" key="1">
    <source>
        <dbReference type="ARBA" id="ARBA00022737"/>
    </source>
</evidence>
<feature type="repeat" description="ANK" evidence="3">
    <location>
        <begin position="282"/>
        <end position="314"/>
    </location>
</feature>
<dbReference type="Gene3D" id="1.25.40.20">
    <property type="entry name" value="Ankyrin repeat-containing domain"/>
    <property type="match status" value="2"/>
</dbReference>
<dbReference type="InParanoid" id="A0A136IS78"/>
<organism evidence="4 5">
    <name type="scientific">Microdochium bolleyi</name>
    <dbReference type="NCBI Taxonomy" id="196109"/>
    <lineage>
        <taxon>Eukaryota</taxon>
        <taxon>Fungi</taxon>
        <taxon>Dikarya</taxon>
        <taxon>Ascomycota</taxon>
        <taxon>Pezizomycotina</taxon>
        <taxon>Sordariomycetes</taxon>
        <taxon>Xylariomycetidae</taxon>
        <taxon>Xylariales</taxon>
        <taxon>Microdochiaceae</taxon>
        <taxon>Microdochium</taxon>
    </lineage>
</organism>
<dbReference type="OrthoDB" id="341259at2759"/>
<name>A0A136IS78_9PEZI</name>
<evidence type="ECO:0000256" key="2">
    <source>
        <dbReference type="ARBA" id="ARBA00023043"/>
    </source>
</evidence>
<reference evidence="5" key="1">
    <citation type="submission" date="2016-02" db="EMBL/GenBank/DDBJ databases">
        <title>Draft genome sequence of Microdochium bolleyi, a fungal endophyte of beachgrass.</title>
        <authorList>
            <consortium name="DOE Joint Genome Institute"/>
            <person name="David A.S."/>
            <person name="May G."/>
            <person name="Haridas S."/>
            <person name="Lim J."/>
            <person name="Wang M."/>
            <person name="Labutti K."/>
            <person name="Lipzen A."/>
            <person name="Barry K."/>
            <person name="Grigoriev I.V."/>
        </authorList>
    </citation>
    <scope>NUCLEOTIDE SEQUENCE [LARGE SCALE GENOMIC DNA]</scope>
    <source>
        <strain evidence="5">J235TASD1</strain>
    </source>
</reference>
<keyword evidence="5" id="KW-1185">Reference proteome</keyword>
<evidence type="ECO:0000313" key="5">
    <source>
        <dbReference type="Proteomes" id="UP000070501"/>
    </source>
</evidence>
<evidence type="ECO:0000313" key="4">
    <source>
        <dbReference type="EMBL" id="KXJ87737.1"/>
    </source>
</evidence>
<dbReference type="InterPro" id="IPR002110">
    <property type="entry name" value="Ankyrin_rpt"/>
</dbReference>
<feature type="repeat" description="ANK" evidence="3">
    <location>
        <begin position="249"/>
        <end position="281"/>
    </location>
</feature>
<proteinExistence type="predicted"/>
<feature type="non-terminal residue" evidence="4">
    <location>
        <position position="330"/>
    </location>
</feature>
<evidence type="ECO:0000256" key="3">
    <source>
        <dbReference type="PROSITE-ProRule" id="PRU00023"/>
    </source>
</evidence>
<feature type="repeat" description="ANK" evidence="3">
    <location>
        <begin position="177"/>
        <end position="215"/>
    </location>
</feature>
<dbReference type="PANTHER" id="PTHR24171">
    <property type="entry name" value="ANKYRIN REPEAT DOMAIN-CONTAINING PROTEIN 39-RELATED"/>
    <property type="match status" value="1"/>
</dbReference>
<dbReference type="SMART" id="SM00248">
    <property type="entry name" value="ANK"/>
    <property type="match status" value="6"/>
</dbReference>
<dbReference type="SUPFAM" id="SSF48403">
    <property type="entry name" value="Ankyrin repeat"/>
    <property type="match status" value="1"/>
</dbReference>
<sequence>MRTSDSMSTSSRGSFMTGALKTPIPTTIEVGSPRSTDKAHIHSLLTKFRPKTGRLAKDELKYVRKLHESIDRCDHQACHRVLRVDKVDPNATLKSGSLTPIHRALDQAEAAIASDNKIAASESIKIITELISAGADLTMRDSEGRTPLLRVAKGEMTDGLATLMIASGADVNDVDKQKNSALHYAAMSAALPEMGNTELVKILTEHGADHSIKNERGRTPLFKAVLFDHRERAGDLLELGSDLTTTDNHDRTPLYTAVIQGHAKMTQLLCSSGAFTDIKDKNNQTPLHYAISHGHNDIAETLLVAGADANLVSKGETPLCRATSKCNMQM</sequence>
<feature type="repeat" description="ANK" evidence="3">
    <location>
        <begin position="216"/>
        <end position="248"/>
    </location>
</feature>
<dbReference type="InterPro" id="IPR036770">
    <property type="entry name" value="Ankyrin_rpt-contain_sf"/>
</dbReference>